<feature type="transmembrane region" description="Helical" evidence="1">
    <location>
        <begin position="298"/>
        <end position="315"/>
    </location>
</feature>
<feature type="transmembrane region" description="Helical" evidence="1">
    <location>
        <begin position="69"/>
        <end position="93"/>
    </location>
</feature>
<evidence type="ECO:0000313" key="2">
    <source>
        <dbReference type="EMBL" id="OVE83958.1"/>
    </source>
</evidence>
<proteinExistence type="predicted"/>
<keyword evidence="1" id="KW-0472">Membrane</keyword>
<reference evidence="2 3" key="1">
    <citation type="submission" date="2017-02" db="EMBL/GenBank/DDBJ databases">
        <title>Natronthermophilus aegyptiacus gen. nov.,sp. nov., an aerobic, extremely halophilic alkalithermophilic archaeon isolated from the athalassohaline Wadi An Natrun, Egypt.</title>
        <authorList>
            <person name="Zhao B."/>
        </authorList>
    </citation>
    <scope>NUCLEOTIDE SEQUENCE [LARGE SCALE GENOMIC DNA]</scope>
    <source>
        <strain evidence="2 3">CGMCC 1.3597</strain>
    </source>
</reference>
<dbReference type="AlphaFoldDB" id="A0A202E738"/>
<comment type="caution">
    <text evidence="2">The sequence shown here is derived from an EMBL/GenBank/DDBJ whole genome shotgun (WGS) entry which is preliminary data.</text>
</comment>
<feature type="transmembrane region" description="Helical" evidence="1">
    <location>
        <begin position="358"/>
        <end position="378"/>
    </location>
</feature>
<evidence type="ECO:0000313" key="3">
    <source>
        <dbReference type="Proteomes" id="UP000196084"/>
    </source>
</evidence>
<feature type="transmembrane region" description="Helical" evidence="1">
    <location>
        <begin position="105"/>
        <end position="124"/>
    </location>
</feature>
<name>A0A202E738_9EURY</name>
<dbReference type="EMBL" id="MWPH01000003">
    <property type="protein sequence ID" value="OVE83958.1"/>
    <property type="molecule type" value="Genomic_DNA"/>
</dbReference>
<keyword evidence="1" id="KW-1133">Transmembrane helix</keyword>
<accession>A0A202E738</accession>
<keyword evidence="1" id="KW-0812">Transmembrane</keyword>
<evidence type="ECO:0008006" key="4">
    <source>
        <dbReference type="Google" id="ProtNLM"/>
    </source>
</evidence>
<keyword evidence="3" id="KW-1185">Reference proteome</keyword>
<protein>
    <recommendedName>
        <fullName evidence="4">HTTM domain-containing protein</fullName>
    </recommendedName>
</protein>
<evidence type="ECO:0000256" key="1">
    <source>
        <dbReference type="SAM" id="Phobius"/>
    </source>
</evidence>
<dbReference type="Proteomes" id="UP000196084">
    <property type="component" value="Unassembled WGS sequence"/>
</dbReference>
<gene>
    <name evidence="2" type="ORF">B2G88_16250</name>
</gene>
<sequence>MFAGGWWKLGTFASGPNEDWIGANAGGDITRVSERVIEDGVYGWYATLLETVVIPYAAEWSYIATAAQLLTALALIVGLWTRPAAICGLLYFLPVFHFGTIRTSPLFTVPIVFVFVANAGRYYGLDAILESRPDAIGRLTRVLNHPLPIAKRWYPGLAAGLSLISVYYLLSILAVDASRVEFIGLEMMIFTALTAGGLLAVWRGGTPTLVAADGLRIFVGYRFLQEIFVRTDPGLPGWAAAETQAAVFESIAATHLSPVGLLIESLVLPAMSAWVVVFAVIQTTTGLALIVGWRTRTMGLLAIGYLFLLTALGFVRLGPLLLASLVIATALGGRHASLDAIAGRESMLSVPTSQIPPATLAPATLVLGVCLIGASLVVIDPSADVNPTGLETLIMLGFIAIAGLVGLLERTRNDPPHTTPRTGETDSISD</sequence>
<organism evidence="2 3">
    <name type="scientific">Natronolimnobius baerhuensis</name>
    <dbReference type="NCBI Taxonomy" id="253108"/>
    <lineage>
        <taxon>Archaea</taxon>
        <taxon>Methanobacteriati</taxon>
        <taxon>Methanobacteriota</taxon>
        <taxon>Stenosarchaea group</taxon>
        <taxon>Halobacteria</taxon>
        <taxon>Halobacteriales</taxon>
        <taxon>Natrialbaceae</taxon>
        <taxon>Natronolimnobius</taxon>
    </lineage>
</organism>
<feature type="transmembrane region" description="Helical" evidence="1">
    <location>
        <begin position="266"/>
        <end position="291"/>
    </location>
</feature>
<feature type="transmembrane region" description="Helical" evidence="1">
    <location>
        <begin position="390"/>
        <end position="408"/>
    </location>
</feature>
<feature type="transmembrane region" description="Helical" evidence="1">
    <location>
        <begin position="182"/>
        <end position="202"/>
    </location>
</feature>
<feature type="transmembrane region" description="Helical" evidence="1">
    <location>
        <begin position="153"/>
        <end position="175"/>
    </location>
</feature>